<evidence type="ECO:0000256" key="3">
    <source>
        <dbReference type="ARBA" id="ARBA00022845"/>
    </source>
</evidence>
<reference evidence="6 7" key="1">
    <citation type="submission" date="2022-05" db="EMBL/GenBank/DDBJ databases">
        <authorList>
            <consortium name="Genoscope - CEA"/>
            <person name="William W."/>
        </authorList>
    </citation>
    <scope>NUCLEOTIDE SEQUENCE [LARGE SCALE GENOMIC DNA]</scope>
</reference>
<evidence type="ECO:0000256" key="2">
    <source>
        <dbReference type="ARBA" id="ARBA00022490"/>
    </source>
</evidence>
<evidence type="ECO:0000256" key="4">
    <source>
        <dbReference type="SAM" id="MobiDB-lite"/>
    </source>
</evidence>
<name>A0ABN8P1M5_9CNID</name>
<dbReference type="PANTHER" id="PTHR23254">
    <property type="entry name" value="EIF4G DOMAIN PROTEIN"/>
    <property type="match status" value="1"/>
</dbReference>
<dbReference type="PANTHER" id="PTHR23254:SF15">
    <property type="entry name" value="POLYADENYLATE-BINDING PROTEIN-INTERACTING PROTEIN 1"/>
    <property type="match status" value="1"/>
</dbReference>
<feature type="region of interest" description="Disordered" evidence="4">
    <location>
        <begin position="1"/>
        <end position="105"/>
    </location>
</feature>
<evidence type="ECO:0000259" key="5">
    <source>
        <dbReference type="SMART" id="SM00543"/>
    </source>
</evidence>
<protein>
    <recommendedName>
        <fullName evidence="5">MIF4G domain-containing protein</fullName>
    </recommendedName>
</protein>
<keyword evidence="2" id="KW-0963">Cytoplasm</keyword>
<dbReference type="Pfam" id="PF02854">
    <property type="entry name" value="MIF4G"/>
    <property type="match status" value="1"/>
</dbReference>
<evidence type="ECO:0000313" key="6">
    <source>
        <dbReference type="EMBL" id="CAH3130427.1"/>
    </source>
</evidence>
<comment type="subcellular location">
    <subcellularLocation>
        <location evidence="1">Cytoplasm</location>
    </subcellularLocation>
</comment>
<dbReference type="InterPro" id="IPR051367">
    <property type="entry name" value="mRNA_TranslReg/HistoneTransl"/>
</dbReference>
<keyword evidence="7" id="KW-1185">Reference proteome</keyword>
<dbReference type="Gene3D" id="1.25.40.180">
    <property type="match status" value="1"/>
</dbReference>
<organism evidence="6 7">
    <name type="scientific">Porites lobata</name>
    <dbReference type="NCBI Taxonomy" id="104759"/>
    <lineage>
        <taxon>Eukaryota</taxon>
        <taxon>Metazoa</taxon>
        <taxon>Cnidaria</taxon>
        <taxon>Anthozoa</taxon>
        <taxon>Hexacorallia</taxon>
        <taxon>Scleractinia</taxon>
        <taxon>Fungiina</taxon>
        <taxon>Poritidae</taxon>
        <taxon>Porites</taxon>
    </lineage>
</organism>
<dbReference type="SMART" id="SM00543">
    <property type="entry name" value="MIF4G"/>
    <property type="match status" value="1"/>
</dbReference>
<feature type="compositionally biased region" description="Polar residues" evidence="4">
    <location>
        <begin position="91"/>
        <end position="103"/>
    </location>
</feature>
<keyword evidence="3" id="KW-0810">Translation regulation</keyword>
<feature type="compositionally biased region" description="Basic and acidic residues" evidence="4">
    <location>
        <begin position="46"/>
        <end position="65"/>
    </location>
</feature>
<feature type="compositionally biased region" description="Basic and acidic residues" evidence="4">
    <location>
        <begin position="73"/>
        <end position="86"/>
    </location>
</feature>
<evidence type="ECO:0000313" key="7">
    <source>
        <dbReference type="Proteomes" id="UP001159405"/>
    </source>
</evidence>
<evidence type="ECO:0000256" key="1">
    <source>
        <dbReference type="ARBA" id="ARBA00004496"/>
    </source>
</evidence>
<dbReference type="EMBL" id="CALNXK010000048">
    <property type="protein sequence ID" value="CAH3130427.1"/>
    <property type="molecule type" value="Genomic_DNA"/>
</dbReference>
<feature type="domain" description="MIF4G" evidence="5">
    <location>
        <begin position="201"/>
        <end position="420"/>
    </location>
</feature>
<dbReference type="Proteomes" id="UP001159405">
    <property type="component" value="Unassembled WGS sequence"/>
</dbReference>
<proteinExistence type="predicted"/>
<comment type="caution">
    <text evidence="6">The sequence shown here is derived from an EMBL/GenBank/DDBJ whole genome shotgun (WGS) entry which is preliminary data.</text>
</comment>
<sequence length="538" mass="60954">MPGRGRGRQVITSKEYTGPLRRPGEKPATTSTSQDGGKYSSSAPSESEKVNDPPLEEPAHDKQAEDTGTSQDSEEKLLKASEQKESEESDVSPQKTEVVNTALSKVKEESIVNTSTKIEKNDEKAAEPAEVKSGVLKTTTGQQADKITKLSPLAAEFIPKTGYNLQSLVEAPEFVPKSFSQQGRRPPMLRQLSDKPENELMNCVKDVLFGLTQTPGELDSYVETLVKMLQKWLSSLDSLQEIVDLIFDYSITEPNFQYMAAKLCNLLSKKDKNIVTKNGENFRSVFLNRCKDEHIKREATLQNTATKALLLGFAMFEAELFCNYRPLGESHPLKVFHRGLIEMLNTLLQNHSEDCLKCIGKMLKMTGFLLDDPQFLQIEKDRKEKVDKVFNDVNNLLKDSSLSESVTELLSKVIELRASNWGSGTSEGAVGNYPVYPSDDGYYYSDYPLGMDELSLQDDLTPVTNPDQWSDYYDDVDEPSLMQETYKYYFPDQYNDDDEYYVPNEDDSGYYVEEDPEFDDEIHEEFEKFLQEQEGLFN</sequence>
<dbReference type="InterPro" id="IPR016024">
    <property type="entry name" value="ARM-type_fold"/>
</dbReference>
<dbReference type="InterPro" id="IPR003890">
    <property type="entry name" value="MIF4G-like_typ-3"/>
</dbReference>
<gene>
    <name evidence="6" type="ORF">PLOB_00034665</name>
</gene>
<feature type="compositionally biased region" description="Polar residues" evidence="4">
    <location>
        <begin position="28"/>
        <end position="45"/>
    </location>
</feature>
<dbReference type="SUPFAM" id="SSF48371">
    <property type="entry name" value="ARM repeat"/>
    <property type="match status" value="1"/>
</dbReference>
<accession>A0ABN8P1M5</accession>